<dbReference type="GO" id="GO:0006355">
    <property type="term" value="P:regulation of DNA-templated transcription"/>
    <property type="evidence" value="ECO:0007669"/>
    <property type="project" value="InterPro"/>
</dbReference>
<organism evidence="1 2">
    <name type="scientific">Silurus meridionalis</name>
    <name type="common">Southern catfish</name>
    <name type="synonym">Silurus soldatovi meridionalis</name>
    <dbReference type="NCBI Taxonomy" id="175797"/>
    <lineage>
        <taxon>Eukaryota</taxon>
        <taxon>Metazoa</taxon>
        <taxon>Chordata</taxon>
        <taxon>Craniata</taxon>
        <taxon>Vertebrata</taxon>
        <taxon>Euteleostomi</taxon>
        <taxon>Actinopterygii</taxon>
        <taxon>Neopterygii</taxon>
        <taxon>Teleostei</taxon>
        <taxon>Ostariophysi</taxon>
        <taxon>Siluriformes</taxon>
        <taxon>Siluridae</taxon>
        <taxon>Silurus</taxon>
    </lineage>
</organism>
<protein>
    <submittedName>
        <fullName evidence="1">Uncharacterized protein</fullName>
    </submittedName>
</protein>
<dbReference type="EMBL" id="JABFDY010000001">
    <property type="protein sequence ID" value="KAF7711681.1"/>
    <property type="molecule type" value="Genomic_DNA"/>
</dbReference>
<sequence>MGNKSLLQLAEPQKHAIIISNNEDFSIRQADMCLVCIAFSSWVLKSSNSQSTDMWKAALLASVSAISAIQYMRNMEKDTAKDGL</sequence>
<dbReference type="Proteomes" id="UP000606274">
    <property type="component" value="Unassembled WGS sequence"/>
</dbReference>
<comment type="caution">
    <text evidence="1">The sequence shown here is derived from an EMBL/GenBank/DDBJ whole genome shotgun (WGS) entry which is preliminary data.</text>
</comment>
<keyword evidence="2" id="KW-1185">Reference proteome</keyword>
<evidence type="ECO:0000313" key="2">
    <source>
        <dbReference type="Proteomes" id="UP000606274"/>
    </source>
</evidence>
<dbReference type="GO" id="GO:0005737">
    <property type="term" value="C:cytoplasm"/>
    <property type="evidence" value="ECO:0007669"/>
    <property type="project" value="TreeGrafter"/>
</dbReference>
<evidence type="ECO:0000313" key="1">
    <source>
        <dbReference type="EMBL" id="KAF7711681.1"/>
    </source>
</evidence>
<dbReference type="AlphaFoldDB" id="A0A8T0BWH7"/>
<name>A0A8T0BWH7_SILME</name>
<dbReference type="GO" id="GO:0014850">
    <property type="term" value="P:response to muscle activity"/>
    <property type="evidence" value="ECO:0007669"/>
    <property type="project" value="TreeGrafter"/>
</dbReference>
<proteinExistence type="predicted"/>
<accession>A0A8T0BWH7</accession>
<dbReference type="PANTHER" id="PTHR47282">
    <property type="entry name" value="PGC-1 AND ERR-INDUCED REGULATOR IN MUSCLE PROTEIN 1"/>
    <property type="match status" value="1"/>
</dbReference>
<dbReference type="PANTHER" id="PTHR47282:SF1">
    <property type="entry name" value="PGC-1 AND ERR-INDUCED REGULATOR IN MUSCLE PROTEIN 1"/>
    <property type="match status" value="1"/>
</dbReference>
<reference evidence="1" key="1">
    <citation type="submission" date="2020-08" db="EMBL/GenBank/DDBJ databases">
        <title>Chromosome-level assembly of Southern catfish (Silurus meridionalis) provides insights into visual adaptation to the nocturnal and benthic lifestyles.</title>
        <authorList>
            <person name="Zhang Y."/>
            <person name="Wang D."/>
            <person name="Peng Z."/>
        </authorList>
    </citation>
    <scope>NUCLEOTIDE SEQUENCE</scope>
    <source>
        <strain evidence="1">SWU-2019-XX</strain>
        <tissue evidence="1">Muscle</tissue>
    </source>
</reference>
<dbReference type="GO" id="GO:0005634">
    <property type="term" value="C:nucleus"/>
    <property type="evidence" value="ECO:0007669"/>
    <property type="project" value="TreeGrafter"/>
</dbReference>
<dbReference type="InterPro" id="IPR043442">
    <property type="entry name" value="Perm1"/>
</dbReference>
<gene>
    <name evidence="1" type="ORF">HF521_000692</name>
</gene>